<evidence type="ECO:0000256" key="1">
    <source>
        <dbReference type="SAM" id="Phobius"/>
    </source>
</evidence>
<accession>A0A1M5H9T1</accession>
<sequence length="221" mass="25455">MKKGIIKKFVVLAVLFALPIIAYLFFASGKNNFAKLPVLTEQVSDISALDSEQSLSFKDKISIVAFFGTNLEGLKGNTFNLDQKILEKYYEFNDFQFVVILPEEAREEAEAFRKEFSGISKTEKWKFAFGSREEIQKVFKSFESPHKLDDAYTPYVFIIDKDLNLRGRDNDEDHGELYAYDSRSVAELNNKMDDDVKVILAEYRLALKKNNNESKSILKKQ</sequence>
<organism evidence="2 3">
    <name type="scientific">Salegentibacter echinorum</name>
    <dbReference type="NCBI Taxonomy" id="1073325"/>
    <lineage>
        <taxon>Bacteria</taxon>
        <taxon>Pseudomonadati</taxon>
        <taxon>Bacteroidota</taxon>
        <taxon>Flavobacteriia</taxon>
        <taxon>Flavobacteriales</taxon>
        <taxon>Flavobacteriaceae</taxon>
        <taxon>Salegentibacter</taxon>
    </lineage>
</organism>
<dbReference type="STRING" id="1073325.SAMN05444483_10551"/>
<evidence type="ECO:0000313" key="2">
    <source>
        <dbReference type="EMBL" id="SHG12744.1"/>
    </source>
</evidence>
<gene>
    <name evidence="2" type="ORF">SAMN05444483_10551</name>
</gene>
<dbReference type="AlphaFoldDB" id="A0A1M5H9T1"/>
<keyword evidence="1" id="KW-0812">Transmembrane</keyword>
<evidence type="ECO:0000313" key="3">
    <source>
        <dbReference type="Proteomes" id="UP000183945"/>
    </source>
</evidence>
<dbReference type="Proteomes" id="UP000183945">
    <property type="component" value="Unassembled WGS sequence"/>
</dbReference>
<dbReference type="Gene3D" id="3.40.30.10">
    <property type="entry name" value="Glutaredoxin"/>
    <property type="match status" value="1"/>
</dbReference>
<dbReference type="EMBL" id="FQVT01000005">
    <property type="protein sequence ID" value="SHG12744.1"/>
    <property type="molecule type" value="Genomic_DNA"/>
</dbReference>
<reference evidence="3" key="1">
    <citation type="submission" date="2016-11" db="EMBL/GenBank/DDBJ databases">
        <authorList>
            <person name="Varghese N."/>
            <person name="Submissions S."/>
        </authorList>
    </citation>
    <scope>NUCLEOTIDE SEQUENCE [LARGE SCALE GENOMIC DNA]</scope>
    <source>
        <strain evidence="3">DSM 24579</strain>
    </source>
</reference>
<keyword evidence="1" id="KW-0472">Membrane</keyword>
<keyword evidence="3" id="KW-1185">Reference proteome</keyword>
<protein>
    <submittedName>
        <fullName evidence="2">Uncharacterized protein</fullName>
    </submittedName>
</protein>
<keyword evidence="1" id="KW-1133">Transmembrane helix</keyword>
<feature type="transmembrane region" description="Helical" evidence="1">
    <location>
        <begin position="9"/>
        <end position="26"/>
    </location>
</feature>
<dbReference type="InterPro" id="IPR036249">
    <property type="entry name" value="Thioredoxin-like_sf"/>
</dbReference>
<name>A0A1M5H9T1_SALEC</name>
<proteinExistence type="predicted"/>
<dbReference type="SUPFAM" id="SSF52833">
    <property type="entry name" value="Thioredoxin-like"/>
    <property type="match status" value="1"/>
</dbReference>